<accession>A0A3L6DD83</accession>
<dbReference type="AlphaFoldDB" id="A0A3L6DD83"/>
<name>A0A3L6DD83_MAIZE</name>
<protein>
    <submittedName>
        <fullName evidence="2">Uncharacterized protein</fullName>
    </submittedName>
</protein>
<evidence type="ECO:0000313" key="2">
    <source>
        <dbReference type="EMBL" id="PWZ06570.1"/>
    </source>
</evidence>
<gene>
    <name evidence="2" type="ORF">Zm00014a_030529</name>
</gene>
<evidence type="ECO:0000256" key="1">
    <source>
        <dbReference type="SAM" id="Phobius"/>
    </source>
</evidence>
<keyword evidence="1" id="KW-0812">Transmembrane</keyword>
<reference evidence="2" key="1">
    <citation type="journal article" date="2018" name="Nat. Genet.">
        <title>Extensive intraspecific gene order and gene structural variations between Mo17 and other maize genomes.</title>
        <authorList>
            <person name="Sun S."/>
            <person name="Zhou Y."/>
            <person name="Chen J."/>
            <person name="Shi J."/>
            <person name="Zhao H."/>
            <person name="Zhao H."/>
            <person name="Song W."/>
            <person name="Zhang M."/>
            <person name="Cui Y."/>
            <person name="Dong X."/>
            <person name="Liu H."/>
            <person name="Ma X."/>
            <person name="Jiao Y."/>
            <person name="Wang B."/>
            <person name="Wei X."/>
            <person name="Stein J.C."/>
            <person name="Glaubitz J.C."/>
            <person name="Lu F."/>
            <person name="Yu G."/>
            <person name="Liang C."/>
            <person name="Fengler K."/>
            <person name="Li B."/>
            <person name="Rafalski A."/>
            <person name="Schnable P.S."/>
            <person name="Ware D.H."/>
            <person name="Buckler E.S."/>
            <person name="Lai J."/>
        </authorList>
    </citation>
    <scope>NUCLEOTIDE SEQUENCE [LARGE SCALE GENOMIC DNA]</scope>
    <source>
        <tissue evidence="2">Seedling</tissue>
    </source>
</reference>
<feature type="transmembrane region" description="Helical" evidence="1">
    <location>
        <begin position="65"/>
        <end position="87"/>
    </location>
</feature>
<proteinExistence type="predicted"/>
<keyword evidence="1" id="KW-1133">Transmembrane helix</keyword>
<dbReference type="EMBL" id="NCVQ01000010">
    <property type="protein sequence ID" value="PWZ06570.1"/>
    <property type="molecule type" value="Genomic_DNA"/>
</dbReference>
<comment type="caution">
    <text evidence="2">The sequence shown here is derived from an EMBL/GenBank/DDBJ whole genome shotgun (WGS) entry which is preliminary data.</text>
</comment>
<sequence>MVLASVVATSSLPSCLRLCATPFSEEGVGAGASSPYSFNTSLDIYPRSGYCTSTRTFHSMRAPSFSPLLGVPFVFLAFAMFFLANLLPPPTVAAASRQMLFDAGTGQVGLAPGLSSCMPPRRTRWRQPRLGYLGNEEFRSEILDN</sequence>
<organism evidence="2">
    <name type="scientific">Zea mays</name>
    <name type="common">Maize</name>
    <dbReference type="NCBI Taxonomy" id="4577"/>
    <lineage>
        <taxon>Eukaryota</taxon>
        <taxon>Viridiplantae</taxon>
        <taxon>Streptophyta</taxon>
        <taxon>Embryophyta</taxon>
        <taxon>Tracheophyta</taxon>
        <taxon>Spermatophyta</taxon>
        <taxon>Magnoliopsida</taxon>
        <taxon>Liliopsida</taxon>
        <taxon>Poales</taxon>
        <taxon>Poaceae</taxon>
        <taxon>PACMAD clade</taxon>
        <taxon>Panicoideae</taxon>
        <taxon>Andropogonodae</taxon>
        <taxon>Andropogoneae</taxon>
        <taxon>Tripsacinae</taxon>
        <taxon>Zea</taxon>
    </lineage>
</organism>
<keyword evidence="1" id="KW-0472">Membrane</keyword>
<dbReference type="Proteomes" id="UP000251960">
    <property type="component" value="Chromosome 9"/>
</dbReference>